<sequence length="64" mass="7218">MVTSEPDYVHADDARVETMCKVRVIGLDYSRAVELLRLHSNCVADECDVHLACAVHVADWLYGR</sequence>
<keyword evidence="2" id="KW-1185">Reference proteome</keyword>
<evidence type="ECO:0000313" key="2">
    <source>
        <dbReference type="Proteomes" id="UP000707731"/>
    </source>
</evidence>
<dbReference type="Proteomes" id="UP000707731">
    <property type="component" value="Unassembled WGS sequence"/>
</dbReference>
<dbReference type="EMBL" id="JADLQN010000001">
    <property type="protein sequence ID" value="MBF6355139.1"/>
    <property type="molecule type" value="Genomic_DNA"/>
</dbReference>
<proteinExistence type="predicted"/>
<organism evidence="1 2">
    <name type="scientific">Nocardia higoensis</name>
    <dbReference type="NCBI Taxonomy" id="228599"/>
    <lineage>
        <taxon>Bacteria</taxon>
        <taxon>Bacillati</taxon>
        <taxon>Actinomycetota</taxon>
        <taxon>Actinomycetes</taxon>
        <taxon>Mycobacteriales</taxon>
        <taxon>Nocardiaceae</taxon>
        <taxon>Nocardia</taxon>
    </lineage>
</organism>
<reference evidence="1 2" key="1">
    <citation type="submission" date="2020-10" db="EMBL/GenBank/DDBJ databases">
        <title>Identification of Nocardia species via Next-generation sequencing and recognition of intraspecies genetic diversity.</title>
        <authorList>
            <person name="Li P."/>
            <person name="Li P."/>
            <person name="Lu B."/>
        </authorList>
    </citation>
    <scope>NUCLEOTIDE SEQUENCE [LARGE SCALE GENOMIC DNA]</scope>
    <source>
        <strain evidence="1 2">BJ06-0143</strain>
    </source>
</reference>
<protein>
    <submittedName>
        <fullName evidence="1">Uncharacterized protein</fullName>
    </submittedName>
</protein>
<evidence type="ECO:0000313" key="1">
    <source>
        <dbReference type="EMBL" id="MBF6355139.1"/>
    </source>
</evidence>
<comment type="caution">
    <text evidence="1">The sequence shown here is derived from an EMBL/GenBank/DDBJ whole genome shotgun (WGS) entry which is preliminary data.</text>
</comment>
<name>A0ABS0DDZ6_9NOCA</name>
<accession>A0ABS0DDZ6</accession>
<gene>
    <name evidence="1" type="ORF">IU449_11405</name>
</gene>